<proteinExistence type="predicted"/>
<organism evidence="1 2">
    <name type="scientific">Fictibacillus arsenicus</name>
    <dbReference type="NCBI Taxonomy" id="255247"/>
    <lineage>
        <taxon>Bacteria</taxon>
        <taxon>Bacillati</taxon>
        <taxon>Bacillota</taxon>
        <taxon>Bacilli</taxon>
        <taxon>Bacillales</taxon>
        <taxon>Fictibacillaceae</taxon>
        <taxon>Fictibacillus</taxon>
    </lineage>
</organism>
<protein>
    <submittedName>
        <fullName evidence="1">Uncharacterized protein</fullName>
    </submittedName>
</protein>
<sequence>MKFELFFIGNVHSCYFTFNEMMIHLCDLIDRERNSPYMVQLAMQLSAGFPDKGVKIKSDGEIIEFIKEDTDPIDK</sequence>
<gene>
    <name evidence="1" type="ORF">ABE41_006870</name>
</gene>
<reference evidence="1 2" key="1">
    <citation type="submission" date="2016-08" db="EMBL/GenBank/DDBJ databases">
        <title>Complete genome sequence of Fictibacillus arsenicus G25-54, a strain with toxicity to nematodes and a potential arsenic-resistance activity.</title>
        <authorList>
            <person name="Zheng Z."/>
        </authorList>
    </citation>
    <scope>NUCLEOTIDE SEQUENCE [LARGE SCALE GENOMIC DNA]</scope>
    <source>
        <strain evidence="1 2">G25-54</strain>
    </source>
</reference>
<dbReference type="EMBL" id="CP016761">
    <property type="protein sequence ID" value="ANX11726.1"/>
    <property type="molecule type" value="Genomic_DNA"/>
</dbReference>
<dbReference type="KEGG" id="far:ABE41_006870"/>
<dbReference type="STRING" id="255247.ABE41_006870"/>
<keyword evidence="2" id="KW-1185">Reference proteome</keyword>
<name>A0A1B1Z2N2_9BACL</name>
<dbReference type="RefSeq" id="WP_066287965.1">
    <property type="nucleotide sequence ID" value="NZ_CP016761.1"/>
</dbReference>
<dbReference type="OrthoDB" id="384253at2"/>
<accession>A0A1B1Z2N2</accession>
<dbReference type="Proteomes" id="UP000077412">
    <property type="component" value="Chromosome"/>
</dbReference>
<evidence type="ECO:0000313" key="1">
    <source>
        <dbReference type="EMBL" id="ANX11726.1"/>
    </source>
</evidence>
<evidence type="ECO:0000313" key="2">
    <source>
        <dbReference type="Proteomes" id="UP000077412"/>
    </source>
</evidence>
<dbReference type="AlphaFoldDB" id="A0A1B1Z2N2"/>